<feature type="transmembrane region" description="Helical" evidence="6">
    <location>
        <begin position="52"/>
        <end position="72"/>
    </location>
</feature>
<evidence type="ECO:0000256" key="2">
    <source>
        <dbReference type="ARBA" id="ARBA00022692"/>
    </source>
</evidence>
<dbReference type="InterPro" id="IPR036259">
    <property type="entry name" value="MFS_trans_sf"/>
</dbReference>
<dbReference type="Gene3D" id="1.20.1250.20">
    <property type="entry name" value="MFS general substrate transporter like domains"/>
    <property type="match status" value="1"/>
</dbReference>
<evidence type="ECO:0000256" key="6">
    <source>
        <dbReference type="SAM" id="Phobius"/>
    </source>
</evidence>
<evidence type="ECO:0000256" key="4">
    <source>
        <dbReference type="ARBA" id="ARBA00023136"/>
    </source>
</evidence>
<feature type="transmembrane region" description="Helical" evidence="6">
    <location>
        <begin position="109"/>
        <end position="134"/>
    </location>
</feature>
<dbReference type="SUPFAM" id="SSF103473">
    <property type="entry name" value="MFS general substrate transporter"/>
    <property type="match status" value="1"/>
</dbReference>
<dbReference type="STRING" id="159449.B4N89_01510"/>
<dbReference type="Proteomes" id="UP000190037">
    <property type="component" value="Unassembled WGS sequence"/>
</dbReference>
<protein>
    <submittedName>
        <fullName evidence="8">MFS transporter</fullName>
    </submittedName>
</protein>
<dbReference type="Pfam" id="PF07690">
    <property type="entry name" value="MFS_1"/>
    <property type="match status" value="1"/>
</dbReference>
<dbReference type="AlphaFoldDB" id="A0A1T3NSM8"/>
<sequence>MTTTTAAPATARRAHPLLLTALLTAQFMALLDTSVVNVAGPTIRTDLDTGGAGLQLVVSGYTIVYAMLIVTGSRLGGRHGFRRIFGVGLVVFTAASLACGLAWDETSLIAARAVQGGGAALMVPQVLNLIQATYAGADRARAMGRYAATIAGGMVAGQVLGGLLVSADLFGLSWRPVFLINLPVGIVLYVLARRVLPDGGVPSARGLDLPGLALLAPALLALVVPLVMGHELDWPTWGWVSLAGCVVLFVLFGFVERRASHPLIPAALLRVPGVLPGAVTLLLAMTAFGGLMFSTALYVQGGLGYSALEAGLTFIPASLVFATVSLRWQVLPAAWHPRLPMIGMPIGALGFAANAWTFRTGQPLPVLLATMAAGSFGLGVAYSPVMTLALRRVPLPQVSDASGLMVTMIQLGQVLGVAVFGTLYLSVGGDFHHAGEVTALWIAATVLLTTVPAARLRR</sequence>
<dbReference type="PANTHER" id="PTHR42718:SF39">
    <property type="entry name" value="ACTINORHODIN TRANSPORTER-RELATED"/>
    <property type="match status" value="1"/>
</dbReference>
<keyword evidence="4 6" id="KW-0472">Membrane</keyword>
<name>A0A1T3NSM8_9ACTN</name>
<proteinExistence type="predicted"/>
<feature type="transmembrane region" description="Helical" evidence="6">
    <location>
        <begin position="338"/>
        <end position="358"/>
    </location>
</feature>
<dbReference type="OrthoDB" id="783189at2"/>
<dbReference type="PROSITE" id="PS50850">
    <property type="entry name" value="MFS"/>
    <property type="match status" value="1"/>
</dbReference>
<feature type="transmembrane region" description="Helical" evidence="6">
    <location>
        <begin position="236"/>
        <end position="255"/>
    </location>
</feature>
<reference evidence="8 9" key="1">
    <citation type="submission" date="2017-03" db="EMBL/GenBank/DDBJ databases">
        <title>Draft genome sequence of Streptomyces scabrisporus NF3, endophyte isolated from Amphipterygium adstringens.</title>
        <authorList>
            <person name="Vazquez M."/>
            <person name="Ceapa C.D."/>
            <person name="Rodriguez Luna D."/>
            <person name="Sanchez Esquivel S."/>
        </authorList>
    </citation>
    <scope>NUCLEOTIDE SEQUENCE [LARGE SCALE GENOMIC DNA]</scope>
    <source>
        <strain evidence="8 9">NF3</strain>
    </source>
</reference>
<organism evidence="8 9">
    <name type="scientific">Embleya scabrispora</name>
    <dbReference type="NCBI Taxonomy" id="159449"/>
    <lineage>
        <taxon>Bacteria</taxon>
        <taxon>Bacillati</taxon>
        <taxon>Actinomycetota</taxon>
        <taxon>Actinomycetes</taxon>
        <taxon>Kitasatosporales</taxon>
        <taxon>Streptomycetaceae</taxon>
        <taxon>Embleya</taxon>
    </lineage>
</organism>
<dbReference type="InterPro" id="IPR020846">
    <property type="entry name" value="MFS_dom"/>
</dbReference>
<dbReference type="CDD" id="cd17321">
    <property type="entry name" value="MFS_MMR_MDR_like"/>
    <property type="match status" value="1"/>
</dbReference>
<evidence type="ECO:0000259" key="7">
    <source>
        <dbReference type="PROSITE" id="PS50850"/>
    </source>
</evidence>
<accession>A0A1T3NSM8</accession>
<dbReference type="GO" id="GO:0005886">
    <property type="term" value="C:plasma membrane"/>
    <property type="evidence" value="ECO:0007669"/>
    <property type="project" value="UniProtKB-SubCell"/>
</dbReference>
<keyword evidence="5" id="KW-0046">Antibiotic resistance</keyword>
<keyword evidence="9" id="KW-1185">Reference proteome</keyword>
<keyword evidence="3 6" id="KW-1133">Transmembrane helix</keyword>
<feature type="domain" description="Major facilitator superfamily (MFS) profile" evidence="7">
    <location>
        <begin position="18"/>
        <end position="458"/>
    </location>
</feature>
<dbReference type="EMBL" id="MWQN01000001">
    <property type="protein sequence ID" value="OPC79796.1"/>
    <property type="molecule type" value="Genomic_DNA"/>
</dbReference>
<feature type="transmembrane region" description="Helical" evidence="6">
    <location>
        <begin position="173"/>
        <end position="192"/>
    </location>
</feature>
<dbReference type="GO" id="GO:0046677">
    <property type="term" value="P:response to antibiotic"/>
    <property type="evidence" value="ECO:0007669"/>
    <property type="project" value="UniProtKB-KW"/>
</dbReference>
<comment type="subcellular location">
    <subcellularLocation>
        <location evidence="1">Cell membrane</location>
        <topology evidence="1">Multi-pass membrane protein</topology>
    </subcellularLocation>
</comment>
<dbReference type="InterPro" id="IPR011701">
    <property type="entry name" value="MFS"/>
</dbReference>
<feature type="transmembrane region" description="Helical" evidence="6">
    <location>
        <begin position="267"/>
        <end position="293"/>
    </location>
</feature>
<evidence type="ECO:0000256" key="3">
    <source>
        <dbReference type="ARBA" id="ARBA00022989"/>
    </source>
</evidence>
<feature type="transmembrane region" description="Helical" evidence="6">
    <location>
        <begin position="212"/>
        <end position="230"/>
    </location>
</feature>
<evidence type="ECO:0000256" key="1">
    <source>
        <dbReference type="ARBA" id="ARBA00004651"/>
    </source>
</evidence>
<gene>
    <name evidence="8" type="ORF">B4N89_01510</name>
</gene>
<dbReference type="Gene3D" id="1.20.1720.10">
    <property type="entry name" value="Multidrug resistance protein D"/>
    <property type="match status" value="1"/>
</dbReference>
<comment type="caution">
    <text evidence="8">The sequence shown here is derived from an EMBL/GenBank/DDBJ whole genome shotgun (WGS) entry which is preliminary data.</text>
</comment>
<evidence type="ECO:0000313" key="9">
    <source>
        <dbReference type="Proteomes" id="UP000190037"/>
    </source>
</evidence>
<feature type="transmembrane region" description="Helical" evidence="6">
    <location>
        <begin position="402"/>
        <end position="425"/>
    </location>
</feature>
<evidence type="ECO:0000313" key="8">
    <source>
        <dbReference type="EMBL" id="OPC79796.1"/>
    </source>
</evidence>
<keyword evidence="2 6" id="KW-0812">Transmembrane</keyword>
<feature type="transmembrane region" description="Helical" evidence="6">
    <location>
        <begin position="437"/>
        <end position="456"/>
    </location>
</feature>
<dbReference type="GO" id="GO:0022857">
    <property type="term" value="F:transmembrane transporter activity"/>
    <property type="evidence" value="ECO:0007669"/>
    <property type="project" value="InterPro"/>
</dbReference>
<feature type="transmembrane region" description="Helical" evidence="6">
    <location>
        <begin position="146"/>
        <end position="167"/>
    </location>
</feature>
<feature type="transmembrane region" description="Helical" evidence="6">
    <location>
        <begin position="305"/>
        <end position="326"/>
    </location>
</feature>
<feature type="transmembrane region" description="Helical" evidence="6">
    <location>
        <begin position="17"/>
        <end position="40"/>
    </location>
</feature>
<dbReference type="RefSeq" id="WP_078974065.1">
    <property type="nucleotide sequence ID" value="NZ_MWQN01000001.1"/>
</dbReference>
<dbReference type="PANTHER" id="PTHR42718">
    <property type="entry name" value="MAJOR FACILITATOR SUPERFAMILY MULTIDRUG TRANSPORTER MFSC"/>
    <property type="match status" value="1"/>
</dbReference>
<feature type="transmembrane region" description="Helical" evidence="6">
    <location>
        <begin position="84"/>
        <end position="103"/>
    </location>
</feature>
<feature type="transmembrane region" description="Helical" evidence="6">
    <location>
        <begin position="364"/>
        <end position="390"/>
    </location>
</feature>
<evidence type="ECO:0000256" key="5">
    <source>
        <dbReference type="ARBA" id="ARBA00023251"/>
    </source>
</evidence>